<gene>
    <name evidence="1" type="ORF">CS009_06845</name>
</gene>
<name>A0AAP8FXU5_STRMC</name>
<organism evidence="1 2">
    <name type="scientific">Streptococcus macedonicus</name>
    <name type="common">Streptococcus gallolyticus macedonicus</name>
    <dbReference type="NCBI Taxonomy" id="59310"/>
    <lineage>
        <taxon>Bacteria</taxon>
        <taxon>Bacillati</taxon>
        <taxon>Bacillota</taxon>
        <taxon>Bacilli</taxon>
        <taxon>Lactobacillales</taxon>
        <taxon>Streptococcaceae</taxon>
        <taxon>Streptococcus</taxon>
    </lineage>
</organism>
<dbReference type="EMBL" id="PEBN01000031">
    <property type="protein sequence ID" value="PHV56991.1"/>
    <property type="molecule type" value="Genomic_DNA"/>
</dbReference>
<dbReference type="AlphaFoldDB" id="A0AAP8FXU5"/>
<dbReference type="Proteomes" id="UP000221763">
    <property type="component" value="Unassembled WGS sequence"/>
</dbReference>
<accession>A0AAP8FXU5</accession>
<protein>
    <submittedName>
        <fullName evidence="1">Uncharacterized protein</fullName>
    </submittedName>
</protein>
<sequence length="92" mass="11033">MILRFSYILEVLRIPWIPLIVQWTIEPAVDSNHPMDGLRSEPRNKKARNLREVSKRTFLLKKTKNHGEDRGFKYFNKLRIKAFCCRILTVYN</sequence>
<comment type="caution">
    <text evidence="1">The sequence shown here is derived from an EMBL/GenBank/DDBJ whole genome shotgun (WGS) entry which is preliminary data.</text>
</comment>
<reference evidence="1 2" key="1">
    <citation type="submission" date="2017-10" db="EMBL/GenBank/DDBJ databases">
        <title>Whole-genome sequence of three Streptococcus macedonicus strains isolated from Italian cheeses of the Veneto region.</title>
        <authorList>
            <person name="Treu L."/>
            <person name="De Diego-Diaz B."/>
            <person name="Papadimitriou K."/>
            <person name="Tsakalidou E."/>
            <person name="Corich V."/>
            <person name="Giacomini A."/>
        </authorList>
    </citation>
    <scope>NUCLEOTIDE SEQUENCE [LARGE SCALE GENOMIC DNA]</scope>
    <source>
        <strain evidence="1 2">19AS</strain>
    </source>
</reference>
<proteinExistence type="predicted"/>
<evidence type="ECO:0000313" key="2">
    <source>
        <dbReference type="Proteomes" id="UP000221763"/>
    </source>
</evidence>
<evidence type="ECO:0000313" key="1">
    <source>
        <dbReference type="EMBL" id="PHV56991.1"/>
    </source>
</evidence>